<comment type="caution">
    <text evidence="1">The sequence shown here is derived from an EMBL/GenBank/DDBJ whole genome shotgun (WGS) entry which is preliminary data.</text>
</comment>
<name>A0AAD8NWR1_TARER</name>
<evidence type="ECO:0000313" key="1">
    <source>
        <dbReference type="EMBL" id="KAK1424413.1"/>
    </source>
</evidence>
<dbReference type="EMBL" id="JAUHHV010000005">
    <property type="protein sequence ID" value="KAK1424413.1"/>
    <property type="molecule type" value="Genomic_DNA"/>
</dbReference>
<dbReference type="AlphaFoldDB" id="A0AAD8NWR1"/>
<keyword evidence="2" id="KW-1185">Reference proteome</keyword>
<organism evidence="1 2">
    <name type="scientific">Tagetes erecta</name>
    <name type="common">African marigold</name>
    <dbReference type="NCBI Taxonomy" id="13708"/>
    <lineage>
        <taxon>Eukaryota</taxon>
        <taxon>Viridiplantae</taxon>
        <taxon>Streptophyta</taxon>
        <taxon>Embryophyta</taxon>
        <taxon>Tracheophyta</taxon>
        <taxon>Spermatophyta</taxon>
        <taxon>Magnoliopsida</taxon>
        <taxon>eudicotyledons</taxon>
        <taxon>Gunneridae</taxon>
        <taxon>Pentapetalae</taxon>
        <taxon>asterids</taxon>
        <taxon>campanulids</taxon>
        <taxon>Asterales</taxon>
        <taxon>Asteraceae</taxon>
        <taxon>Asteroideae</taxon>
        <taxon>Heliantheae alliance</taxon>
        <taxon>Tageteae</taxon>
        <taxon>Tagetes</taxon>
    </lineage>
</organism>
<evidence type="ECO:0000313" key="2">
    <source>
        <dbReference type="Proteomes" id="UP001229421"/>
    </source>
</evidence>
<evidence type="ECO:0008006" key="3">
    <source>
        <dbReference type="Google" id="ProtNLM"/>
    </source>
</evidence>
<reference evidence="1" key="1">
    <citation type="journal article" date="2023" name="bioRxiv">
        <title>Improved chromosome-level genome assembly for marigold (Tagetes erecta).</title>
        <authorList>
            <person name="Jiang F."/>
            <person name="Yuan L."/>
            <person name="Wang S."/>
            <person name="Wang H."/>
            <person name="Xu D."/>
            <person name="Wang A."/>
            <person name="Fan W."/>
        </authorList>
    </citation>
    <scope>NUCLEOTIDE SEQUENCE</scope>
    <source>
        <strain evidence="1">WSJ</strain>
        <tissue evidence="1">Leaf</tissue>
    </source>
</reference>
<gene>
    <name evidence="1" type="ORF">QVD17_19742</name>
</gene>
<protein>
    <recommendedName>
        <fullName evidence="3">RNA-directed DNA polymerase, eukaryota, reverse transcriptase zinc-binding domain protein</fullName>
    </recommendedName>
</protein>
<proteinExistence type="predicted"/>
<accession>A0AAD8NWR1</accession>
<dbReference type="Proteomes" id="UP001229421">
    <property type="component" value="Unassembled WGS sequence"/>
</dbReference>
<sequence length="303" mass="33752">MNINHNLNDQTSNGNAYATNVNAHVANVQIDTANVSAHTTKVKAHMSNVELHTAGHYANTPRVNTHTATVNAYTAKGDNLNDTTMLHNGKDELNLGDTTKVDMQNVHMTKHNRQPTSVNKQKIDTARVMVENDHMDKHVGNFESSKVETTSDDTTNVIHESNTEAILDEERFLKQKSKVHWLAEGDANIKYFHNTLKCRNHRAPFVVITDSNGILHEGKAVPKTFVDHYVGFQGKEDVSIIPITQELFDVRIDKAMSVDMIREVTVDEIKRTIFAFGDDKAPGPDGFTAAFCKKAWDIVDSCG</sequence>